<gene>
    <name evidence="1" type="ORF">KIPB_017153</name>
</gene>
<proteinExistence type="predicted"/>
<dbReference type="Proteomes" id="UP000265618">
    <property type="component" value="Unassembled WGS sequence"/>
</dbReference>
<protein>
    <submittedName>
        <fullName evidence="1">Uncharacterized protein</fullName>
    </submittedName>
</protein>
<dbReference type="OrthoDB" id="196650at2759"/>
<evidence type="ECO:0000313" key="1">
    <source>
        <dbReference type="EMBL" id="GCA65453.1"/>
    </source>
</evidence>
<name>A0A391P738_9EUKA</name>
<dbReference type="EMBL" id="BDIP01011174">
    <property type="protein sequence ID" value="GCA65453.1"/>
    <property type="molecule type" value="Genomic_DNA"/>
</dbReference>
<feature type="non-terminal residue" evidence="1">
    <location>
        <position position="1"/>
    </location>
</feature>
<comment type="caution">
    <text evidence="1">The sequence shown here is derived from an EMBL/GenBank/DDBJ whole genome shotgun (WGS) entry which is preliminary data.</text>
</comment>
<dbReference type="AlphaFoldDB" id="A0A391P738"/>
<organism evidence="1 2">
    <name type="scientific">Kipferlia bialata</name>
    <dbReference type="NCBI Taxonomy" id="797122"/>
    <lineage>
        <taxon>Eukaryota</taxon>
        <taxon>Metamonada</taxon>
        <taxon>Carpediemonas-like organisms</taxon>
        <taxon>Kipferlia</taxon>
    </lineage>
</organism>
<reference evidence="1 2" key="1">
    <citation type="journal article" date="2018" name="PLoS ONE">
        <title>The draft genome of Kipferlia bialata reveals reductive genome evolution in fornicate parasites.</title>
        <authorList>
            <person name="Tanifuji G."/>
            <person name="Takabayashi S."/>
            <person name="Kume K."/>
            <person name="Takagi M."/>
            <person name="Nakayama T."/>
            <person name="Kamikawa R."/>
            <person name="Inagaki Y."/>
            <person name="Hashimoto T."/>
        </authorList>
    </citation>
    <scope>NUCLEOTIDE SEQUENCE [LARGE SCALE GENOMIC DNA]</scope>
    <source>
        <strain evidence="1">NY0173</strain>
    </source>
</reference>
<accession>A0A391P738</accession>
<keyword evidence="2" id="KW-1185">Reference proteome</keyword>
<sequence length="47" mass="5425">MLLAASFSFGSALISFLFLKETAPITIARRESRELNIDMKRYSTYKH</sequence>
<evidence type="ECO:0000313" key="2">
    <source>
        <dbReference type="Proteomes" id="UP000265618"/>
    </source>
</evidence>
<feature type="non-terminal residue" evidence="1">
    <location>
        <position position="47"/>
    </location>
</feature>